<dbReference type="AlphaFoldDB" id="A0A5B7CYF7"/>
<evidence type="ECO:0000313" key="3">
    <source>
        <dbReference type="Proteomes" id="UP000324222"/>
    </source>
</evidence>
<dbReference type="Proteomes" id="UP000324222">
    <property type="component" value="Unassembled WGS sequence"/>
</dbReference>
<feature type="region of interest" description="Disordered" evidence="1">
    <location>
        <begin position="1"/>
        <end position="69"/>
    </location>
</feature>
<feature type="compositionally biased region" description="Polar residues" evidence="1">
    <location>
        <begin position="16"/>
        <end position="31"/>
    </location>
</feature>
<reference evidence="2 3" key="1">
    <citation type="submission" date="2019-05" db="EMBL/GenBank/DDBJ databases">
        <title>Another draft genome of Portunus trituberculatus and its Hox gene families provides insights of decapod evolution.</title>
        <authorList>
            <person name="Jeong J.-H."/>
            <person name="Song I."/>
            <person name="Kim S."/>
            <person name="Choi T."/>
            <person name="Kim D."/>
            <person name="Ryu S."/>
            <person name="Kim W."/>
        </authorList>
    </citation>
    <scope>NUCLEOTIDE SEQUENCE [LARGE SCALE GENOMIC DNA]</scope>
    <source>
        <tissue evidence="2">Muscle</tissue>
    </source>
</reference>
<dbReference type="EMBL" id="VSRR010000219">
    <property type="protein sequence ID" value="MPC12483.1"/>
    <property type="molecule type" value="Genomic_DNA"/>
</dbReference>
<evidence type="ECO:0000256" key="1">
    <source>
        <dbReference type="SAM" id="MobiDB-lite"/>
    </source>
</evidence>
<keyword evidence="3" id="KW-1185">Reference proteome</keyword>
<accession>A0A5B7CYF7</accession>
<name>A0A5B7CYF7_PORTR</name>
<proteinExistence type="predicted"/>
<evidence type="ECO:0000313" key="2">
    <source>
        <dbReference type="EMBL" id="MPC12483.1"/>
    </source>
</evidence>
<protein>
    <submittedName>
        <fullName evidence="2">Uncharacterized protein</fullName>
    </submittedName>
</protein>
<sequence>MRRWLMGEGREHTQTDRNSGARLSSSPSHNTECGEASTGWPRSSRHLRLDPQPARGPATPEANGVSSAT</sequence>
<gene>
    <name evidence="2" type="ORF">E2C01_005182</name>
</gene>
<comment type="caution">
    <text evidence="2">The sequence shown here is derived from an EMBL/GenBank/DDBJ whole genome shotgun (WGS) entry which is preliminary data.</text>
</comment>
<organism evidence="2 3">
    <name type="scientific">Portunus trituberculatus</name>
    <name type="common">Swimming crab</name>
    <name type="synonym">Neptunus trituberculatus</name>
    <dbReference type="NCBI Taxonomy" id="210409"/>
    <lineage>
        <taxon>Eukaryota</taxon>
        <taxon>Metazoa</taxon>
        <taxon>Ecdysozoa</taxon>
        <taxon>Arthropoda</taxon>
        <taxon>Crustacea</taxon>
        <taxon>Multicrustacea</taxon>
        <taxon>Malacostraca</taxon>
        <taxon>Eumalacostraca</taxon>
        <taxon>Eucarida</taxon>
        <taxon>Decapoda</taxon>
        <taxon>Pleocyemata</taxon>
        <taxon>Brachyura</taxon>
        <taxon>Eubrachyura</taxon>
        <taxon>Portunoidea</taxon>
        <taxon>Portunidae</taxon>
        <taxon>Portuninae</taxon>
        <taxon>Portunus</taxon>
    </lineage>
</organism>